<dbReference type="PANTHER" id="PTHR45626">
    <property type="entry name" value="TRANSCRIPTION TERMINATION FACTOR 2-RELATED"/>
    <property type="match status" value="1"/>
</dbReference>
<dbReference type="SUPFAM" id="SSF52540">
    <property type="entry name" value="P-loop containing nucleoside triphosphate hydrolases"/>
    <property type="match status" value="1"/>
</dbReference>
<sequence>MINTSLLPHQKTGCNLWATFHARHIIKSKVVSSFKSLLTNTPLGGLLTDDMGLGKTIQDIALIGTSKKWLITNYHWSTPTSLNHQLAIRNIQACSGKLQASTYHAPTCHSLSEADILKCDIVITSNNTITQKFKQTNISRSCIFKINWHHIILDEAVSI</sequence>
<feature type="domain" description="SNF2 N-terminal" evidence="4">
    <location>
        <begin position="31"/>
        <end position="157"/>
    </location>
</feature>
<proteinExistence type="predicted"/>
<dbReference type="InterPro" id="IPR050628">
    <property type="entry name" value="SNF2_RAD54_helicase_TF"/>
</dbReference>
<dbReference type="EMBL" id="AVOT02012973">
    <property type="protein sequence ID" value="MBW0495214.1"/>
    <property type="molecule type" value="Genomic_DNA"/>
</dbReference>
<name>A0A9Q3D1P4_9BASI</name>
<dbReference type="InterPro" id="IPR038718">
    <property type="entry name" value="SNF2-like_sf"/>
</dbReference>
<dbReference type="GO" id="GO:0006281">
    <property type="term" value="P:DNA repair"/>
    <property type="evidence" value="ECO:0007669"/>
    <property type="project" value="TreeGrafter"/>
</dbReference>
<evidence type="ECO:0000313" key="6">
    <source>
        <dbReference type="Proteomes" id="UP000765509"/>
    </source>
</evidence>
<dbReference type="GO" id="GO:0008094">
    <property type="term" value="F:ATP-dependent activity, acting on DNA"/>
    <property type="evidence" value="ECO:0007669"/>
    <property type="project" value="TreeGrafter"/>
</dbReference>
<dbReference type="Proteomes" id="UP000765509">
    <property type="component" value="Unassembled WGS sequence"/>
</dbReference>
<dbReference type="InterPro" id="IPR000330">
    <property type="entry name" value="SNF2_N"/>
</dbReference>
<evidence type="ECO:0000256" key="3">
    <source>
        <dbReference type="ARBA" id="ARBA00022840"/>
    </source>
</evidence>
<dbReference type="GO" id="GO:0005524">
    <property type="term" value="F:ATP binding"/>
    <property type="evidence" value="ECO:0007669"/>
    <property type="project" value="UniProtKB-KW"/>
</dbReference>
<keyword evidence="3" id="KW-0067">ATP-binding</keyword>
<gene>
    <name evidence="5" type="ORF">O181_034929</name>
</gene>
<keyword evidence="6" id="KW-1185">Reference proteome</keyword>
<evidence type="ECO:0000256" key="2">
    <source>
        <dbReference type="ARBA" id="ARBA00022801"/>
    </source>
</evidence>
<comment type="caution">
    <text evidence="5">The sequence shown here is derived from an EMBL/GenBank/DDBJ whole genome shotgun (WGS) entry which is preliminary data.</text>
</comment>
<evidence type="ECO:0000256" key="1">
    <source>
        <dbReference type="ARBA" id="ARBA00022741"/>
    </source>
</evidence>
<accession>A0A9Q3D1P4</accession>
<protein>
    <recommendedName>
        <fullName evidence="4">SNF2 N-terminal domain-containing protein</fullName>
    </recommendedName>
</protein>
<organism evidence="5 6">
    <name type="scientific">Austropuccinia psidii MF-1</name>
    <dbReference type="NCBI Taxonomy" id="1389203"/>
    <lineage>
        <taxon>Eukaryota</taxon>
        <taxon>Fungi</taxon>
        <taxon>Dikarya</taxon>
        <taxon>Basidiomycota</taxon>
        <taxon>Pucciniomycotina</taxon>
        <taxon>Pucciniomycetes</taxon>
        <taxon>Pucciniales</taxon>
        <taxon>Sphaerophragmiaceae</taxon>
        <taxon>Austropuccinia</taxon>
    </lineage>
</organism>
<dbReference type="InterPro" id="IPR027417">
    <property type="entry name" value="P-loop_NTPase"/>
</dbReference>
<keyword evidence="1" id="KW-0547">Nucleotide-binding</keyword>
<dbReference type="AlphaFoldDB" id="A0A9Q3D1P4"/>
<dbReference type="Gene3D" id="3.40.50.10810">
    <property type="entry name" value="Tandem AAA-ATPase domain"/>
    <property type="match status" value="1"/>
</dbReference>
<dbReference type="Pfam" id="PF00176">
    <property type="entry name" value="SNF2-rel_dom"/>
    <property type="match status" value="1"/>
</dbReference>
<evidence type="ECO:0000259" key="4">
    <source>
        <dbReference type="Pfam" id="PF00176"/>
    </source>
</evidence>
<dbReference type="OrthoDB" id="448448at2759"/>
<keyword evidence="2" id="KW-0378">Hydrolase</keyword>
<evidence type="ECO:0000313" key="5">
    <source>
        <dbReference type="EMBL" id="MBW0495214.1"/>
    </source>
</evidence>
<dbReference type="GO" id="GO:0016787">
    <property type="term" value="F:hydrolase activity"/>
    <property type="evidence" value="ECO:0007669"/>
    <property type="project" value="UniProtKB-KW"/>
</dbReference>
<reference evidence="5" key="1">
    <citation type="submission" date="2021-03" db="EMBL/GenBank/DDBJ databases">
        <title>Draft genome sequence of rust myrtle Austropuccinia psidii MF-1, a brazilian biotype.</title>
        <authorList>
            <person name="Quecine M.C."/>
            <person name="Pachon D.M.R."/>
            <person name="Bonatelli M.L."/>
            <person name="Correr F.H."/>
            <person name="Franceschini L.M."/>
            <person name="Leite T.F."/>
            <person name="Margarido G.R.A."/>
            <person name="Almeida C.A."/>
            <person name="Ferrarezi J.A."/>
            <person name="Labate C.A."/>
        </authorList>
    </citation>
    <scope>NUCLEOTIDE SEQUENCE</scope>
    <source>
        <strain evidence="5">MF-1</strain>
    </source>
</reference>
<dbReference type="GO" id="GO:0005634">
    <property type="term" value="C:nucleus"/>
    <property type="evidence" value="ECO:0007669"/>
    <property type="project" value="TreeGrafter"/>
</dbReference>